<organism evidence="10 11">
    <name type="scientific">Tautonia sociabilis</name>
    <dbReference type="NCBI Taxonomy" id="2080755"/>
    <lineage>
        <taxon>Bacteria</taxon>
        <taxon>Pseudomonadati</taxon>
        <taxon>Planctomycetota</taxon>
        <taxon>Planctomycetia</taxon>
        <taxon>Isosphaerales</taxon>
        <taxon>Isosphaeraceae</taxon>
        <taxon>Tautonia</taxon>
    </lineage>
</organism>
<name>A0A432MEU2_9BACT</name>
<keyword evidence="3" id="KW-0645">Protease</keyword>
<feature type="compositionally biased region" description="Polar residues" evidence="8">
    <location>
        <begin position="10"/>
        <end position="23"/>
    </location>
</feature>
<dbReference type="EMBL" id="RYZH01000052">
    <property type="protein sequence ID" value="RUL84204.1"/>
    <property type="molecule type" value="Genomic_DNA"/>
</dbReference>
<dbReference type="NCBIfam" id="TIGR02602">
    <property type="entry name" value="8TM_EpsH"/>
    <property type="match status" value="1"/>
</dbReference>
<protein>
    <submittedName>
        <fullName evidence="10">Exosortase/archaeosortase family protein</fullName>
    </submittedName>
</protein>
<evidence type="ECO:0000256" key="3">
    <source>
        <dbReference type="ARBA" id="ARBA00022670"/>
    </source>
</evidence>
<comment type="subcellular location">
    <subcellularLocation>
        <location evidence="1">Cell membrane</location>
        <topology evidence="1">Multi-pass membrane protein</topology>
    </subcellularLocation>
</comment>
<feature type="transmembrane region" description="Helical" evidence="9">
    <location>
        <begin position="239"/>
        <end position="260"/>
    </location>
</feature>
<dbReference type="GO" id="GO:0008233">
    <property type="term" value="F:peptidase activity"/>
    <property type="evidence" value="ECO:0007669"/>
    <property type="project" value="UniProtKB-KW"/>
</dbReference>
<feature type="region of interest" description="Disordered" evidence="8">
    <location>
        <begin position="1"/>
        <end position="27"/>
    </location>
</feature>
<proteinExistence type="predicted"/>
<dbReference type="InterPro" id="IPR019127">
    <property type="entry name" value="Exosortase"/>
</dbReference>
<feature type="transmembrane region" description="Helical" evidence="9">
    <location>
        <begin position="31"/>
        <end position="51"/>
    </location>
</feature>
<feature type="transmembrane region" description="Helical" evidence="9">
    <location>
        <begin position="71"/>
        <end position="86"/>
    </location>
</feature>
<feature type="transmembrane region" description="Helical" evidence="9">
    <location>
        <begin position="170"/>
        <end position="193"/>
    </location>
</feature>
<evidence type="ECO:0000256" key="6">
    <source>
        <dbReference type="ARBA" id="ARBA00022989"/>
    </source>
</evidence>
<feature type="transmembrane region" description="Helical" evidence="9">
    <location>
        <begin position="213"/>
        <end position="232"/>
    </location>
</feature>
<keyword evidence="6 9" id="KW-1133">Transmembrane helix</keyword>
<feature type="transmembrane region" description="Helical" evidence="9">
    <location>
        <begin position="131"/>
        <end position="158"/>
    </location>
</feature>
<dbReference type="Pfam" id="PF09721">
    <property type="entry name" value="Exosortase_EpsH"/>
    <property type="match status" value="1"/>
</dbReference>
<reference evidence="10 11" key="1">
    <citation type="submission" date="2018-12" db="EMBL/GenBank/DDBJ databases">
        <authorList>
            <person name="Toschakov S.V."/>
        </authorList>
    </citation>
    <scope>NUCLEOTIDE SEQUENCE [LARGE SCALE GENOMIC DNA]</scope>
    <source>
        <strain evidence="10 11">GM2012</strain>
    </source>
</reference>
<keyword evidence="2" id="KW-1003">Cell membrane</keyword>
<evidence type="ECO:0000256" key="8">
    <source>
        <dbReference type="SAM" id="MobiDB-lite"/>
    </source>
</evidence>
<dbReference type="InterPro" id="IPR026392">
    <property type="entry name" value="Exo/Archaeosortase_dom"/>
</dbReference>
<evidence type="ECO:0000256" key="5">
    <source>
        <dbReference type="ARBA" id="ARBA00022801"/>
    </source>
</evidence>
<evidence type="ECO:0000256" key="2">
    <source>
        <dbReference type="ARBA" id="ARBA00022475"/>
    </source>
</evidence>
<accession>A0A432MEU2</accession>
<reference evidence="10 11" key="2">
    <citation type="submission" date="2019-01" db="EMBL/GenBank/DDBJ databases">
        <title>Tautonia sociabilis, a novel thermotolerant planctomycete of Isosphaeraceae family, isolated from a 4000 m deep subterranean habitat.</title>
        <authorList>
            <person name="Kovaleva O.L."/>
            <person name="Elcheninov A.G."/>
            <person name="Van Heerden E."/>
            <person name="Toshchakov S.V."/>
            <person name="Novikov A."/>
            <person name="Bonch-Osmolovskaya E.A."/>
            <person name="Kublanov I.V."/>
        </authorList>
    </citation>
    <scope>NUCLEOTIDE SEQUENCE [LARGE SCALE GENOMIC DNA]</scope>
    <source>
        <strain evidence="10 11">GM2012</strain>
    </source>
</reference>
<gene>
    <name evidence="10" type="ORF">TsocGM_20995</name>
</gene>
<dbReference type="Proteomes" id="UP000280296">
    <property type="component" value="Unassembled WGS sequence"/>
</dbReference>
<dbReference type="InterPro" id="IPR013426">
    <property type="entry name" value="EpsH-like"/>
</dbReference>
<evidence type="ECO:0000256" key="7">
    <source>
        <dbReference type="ARBA" id="ARBA00023136"/>
    </source>
</evidence>
<feature type="region of interest" description="Disordered" evidence="8">
    <location>
        <begin position="313"/>
        <end position="345"/>
    </location>
</feature>
<evidence type="ECO:0000256" key="9">
    <source>
        <dbReference type="SAM" id="Phobius"/>
    </source>
</evidence>
<evidence type="ECO:0000256" key="1">
    <source>
        <dbReference type="ARBA" id="ARBA00004651"/>
    </source>
</evidence>
<feature type="transmembrane region" description="Helical" evidence="9">
    <location>
        <begin position="280"/>
        <end position="297"/>
    </location>
</feature>
<keyword evidence="4 9" id="KW-0812">Transmembrane</keyword>
<feature type="transmembrane region" description="Helical" evidence="9">
    <location>
        <begin position="98"/>
        <end position="119"/>
    </location>
</feature>
<dbReference type="NCBIfam" id="TIGR04178">
    <property type="entry name" value="exo_archaeo"/>
    <property type="match status" value="1"/>
</dbReference>
<dbReference type="GO" id="GO:0005886">
    <property type="term" value="C:plasma membrane"/>
    <property type="evidence" value="ECO:0007669"/>
    <property type="project" value="UniProtKB-SubCell"/>
</dbReference>
<evidence type="ECO:0000256" key="4">
    <source>
        <dbReference type="ARBA" id="ARBA00022692"/>
    </source>
</evidence>
<evidence type="ECO:0000313" key="11">
    <source>
        <dbReference type="Proteomes" id="UP000280296"/>
    </source>
</evidence>
<dbReference type="GO" id="GO:0006508">
    <property type="term" value="P:proteolysis"/>
    <property type="evidence" value="ECO:0007669"/>
    <property type="project" value="UniProtKB-KW"/>
</dbReference>
<keyword evidence="5" id="KW-0378">Hydrolase</keyword>
<evidence type="ECO:0000313" key="10">
    <source>
        <dbReference type="EMBL" id="RUL84204.1"/>
    </source>
</evidence>
<sequence>MGDRHAVNGSDCQVTRSAQNPPSGTDARRGISPWGIVSVALLLGVVAWVYWPTLSAQVDRWENDARYSHGYLVPPFAVALLWMRWKPETAASLRPARWVGLGLLAAGILLRLAGAYIYFDWIEAISLLPTLAGIVALVLGPAGLRLAWPSIAFLAFMIPLPYRLETALGLPLQGLATVSSTFLLQAMGFPAVAEGNVIAIGEARLGVVEACNGMGIMLLFFAFSTGAALVVVDRRITDRLIVVASAVPIALISNVLRITLTATLHELAGGVVADFVYHDLAGWLMMPMALVLLWLELKLLDLLFIDVVPESGDPTSLAGRTPAEESPATHCDRLPSPLLTDPAQS</sequence>
<keyword evidence="11" id="KW-1185">Reference proteome</keyword>
<keyword evidence="7 9" id="KW-0472">Membrane</keyword>
<comment type="caution">
    <text evidence="10">The sequence shown here is derived from an EMBL/GenBank/DDBJ whole genome shotgun (WGS) entry which is preliminary data.</text>
</comment>
<dbReference type="AlphaFoldDB" id="A0A432MEU2"/>